<comment type="caution">
    <text evidence="1">The sequence shown here is derived from an EMBL/GenBank/DDBJ whole genome shotgun (WGS) entry which is preliminary data.</text>
</comment>
<dbReference type="EMBL" id="BARS01034309">
    <property type="protein sequence ID" value="GAG20780.1"/>
    <property type="molecule type" value="Genomic_DNA"/>
</dbReference>
<protein>
    <submittedName>
        <fullName evidence="1">Uncharacterized protein</fullName>
    </submittedName>
</protein>
<reference evidence="1" key="1">
    <citation type="journal article" date="2014" name="Front. Microbiol.">
        <title>High frequency of phylogenetically diverse reductive dehalogenase-homologous genes in deep subseafloor sedimentary metagenomes.</title>
        <authorList>
            <person name="Kawai M."/>
            <person name="Futagami T."/>
            <person name="Toyoda A."/>
            <person name="Takaki Y."/>
            <person name="Nishi S."/>
            <person name="Hori S."/>
            <person name="Arai W."/>
            <person name="Tsubouchi T."/>
            <person name="Morono Y."/>
            <person name="Uchiyama I."/>
            <person name="Ito T."/>
            <person name="Fujiyama A."/>
            <person name="Inagaki F."/>
            <person name="Takami H."/>
        </authorList>
    </citation>
    <scope>NUCLEOTIDE SEQUENCE</scope>
    <source>
        <strain evidence="1">Expedition CK06-06</strain>
    </source>
</reference>
<gene>
    <name evidence="1" type="ORF">S01H1_53016</name>
</gene>
<organism evidence="1">
    <name type="scientific">marine sediment metagenome</name>
    <dbReference type="NCBI Taxonomy" id="412755"/>
    <lineage>
        <taxon>unclassified sequences</taxon>
        <taxon>metagenomes</taxon>
        <taxon>ecological metagenomes</taxon>
    </lineage>
</organism>
<feature type="non-terminal residue" evidence="1">
    <location>
        <position position="129"/>
    </location>
</feature>
<accession>X0VRB3</accession>
<name>X0VRB3_9ZZZZ</name>
<sequence length="129" mass="14339">MPDRKLKILQYRNFVNGRIGGVSDFLLPDAAVTTAKNVHFDILGKVKKRDGVTLILAQVSNNYPCLGLYYFESHTAAYSQLLSVFSDGTNNQVYYNGALAWTTVPAAGVDDTKDLKTRFTTFLDQVIKV</sequence>
<dbReference type="AlphaFoldDB" id="X0VRB3"/>
<evidence type="ECO:0000313" key="1">
    <source>
        <dbReference type="EMBL" id="GAG20780.1"/>
    </source>
</evidence>
<proteinExistence type="predicted"/>